<keyword evidence="1" id="KW-0812">Transmembrane</keyword>
<accession>A0A8D8GQ77</accession>
<dbReference type="AlphaFoldDB" id="A0A8D8GQ77"/>
<evidence type="ECO:0000313" key="2">
    <source>
        <dbReference type="EMBL" id="CAG6515443.1"/>
    </source>
</evidence>
<sequence length="111" mass="12165">MLTFHARRLLKIDCCSWRFLLGDMLLWRWFLRRLWTAGFTAGATAVLVAFGATFLAATVFCGTFGCGSAPPPPAALLGVPFWDGTMFSTFWRSLAVVLPQATGSRLPLPPV</sequence>
<organism evidence="2">
    <name type="scientific">Culex pipiens</name>
    <name type="common">House mosquito</name>
    <dbReference type="NCBI Taxonomy" id="7175"/>
    <lineage>
        <taxon>Eukaryota</taxon>
        <taxon>Metazoa</taxon>
        <taxon>Ecdysozoa</taxon>
        <taxon>Arthropoda</taxon>
        <taxon>Hexapoda</taxon>
        <taxon>Insecta</taxon>
        <taxon>Pterygota</taxon>
        <taxon>Neoptera</taxon>
        <taxon>Endopterygota</taxon>
        <taxon>Diptera</taxon>
        <taxon>Nematocera</taxon>
        <taxon>Culicoidea</taxon>
        <taxon>Culicidae</taxon>
        <taxon>Culicinae</taxon>
        <taxon>Culicini</taxon>
        <taxon>Culex</taxon>
        <taxon>Culex</taxon>
    </lineage>
</organism>
<name>A0A8D8GQ77_CULPI</name>
<reference evidence="2" key="1">
    <citation type="submission" date="2021-05" db="EMBL/GenBank/DDBJ databases">
        <authorList>
            <person name="Alioto T."/>
            <person name="Alioto T."/>
            <person name="Gomez Garrido J."/>
        </authorList>
    </citation>
    <scope>NUCLEOTIDE SEQUENCE</scope>
</reference>
<dbReference type="EMBL" id="HBUE01277216">
    <property type="protein sequence ID" value="CAG6566939.1"/>
    <property type="molecule type" value="Transcribed_RNA"/>
</dbReference>
<dbReference type="EMBL" id="HBUE01171766">
    <property type="protein sequence ID" value="CAG6515440.1"/>
    <property type="molecule type" value="Transcribed_RNA"/>
</dbReference>
<dbReference type="EMBL" id="HBUE01277218">
    <property type="protein sequence ID" value="CAG6566942.1"/>
    <property type="molecule type" value="Transcribed_RNA"/>
</dbReference>
<dbReference type="EMBL" id="HBUE01171768">
    <property type="protein sequence ID" value="CAG6515443.1"/>
    <property type="molecule type" value="Transcribed_RNA"/>
</dbReference>
<keyword evidence="1" id="KW-0472">Membrane</keyword>
<evidence type="ECO:0000256" key="1">
    <source>
        <dbReference type="SAM" id="Phobius"/>
    </source>
</evidence>
<proteinExistence type="predicted"/>
<protein>
    <submittedName>
        <fullName evidence="2">(northern house mosquito) hypothetical protein</fullName>
    </submittedName>
</protein>
<keyword evidence="1" id="KW-1133">Transmembrane helix</keyword>
<feature type="transmembrane region" description="Helical" evidence="1">
    <location>
        <begin position="34"/>
        <end position="60"/>
    </location>
</feature>